<organism evidence="1 2">
    <name type="scientific">Clunio marinus</name>
    <dbReference type="NCBI Taxonomy" id="568069"/>
    <lineage>
        <taxon>Eukaryota</taxon>
        <taxon>Metazoa</taxon>
        <taxon>Ecdysozoa</taxon>
        <taxon>Arthropoda</taxon>
        <taxon>Hexapoda</taxon>
        <taxon>Insecta</taxon>
        <taxon>Pterygota</taxon>
        <taxon>Neoptera</taxon>
        <taxon>Endopterygota</taxon>
        <taxon>Diptera</taxon>
        <taxon>Nematocera</taxon>
        <taxon>Chironomoidea</taxon>
        <taxon>Chironomidae</taxon>
        <taxon>Clunio</taxon>
    </lineage>
</organism>
<accession>A0A1J1HS59</accession>
<dbReference type="EMBL" id="CVRI01000012">
    <property type="protein sequence ID" value="CRK89310.1"/>
    <property type="molecule type" value="Genomic_DNA"/>
</dbReference>
<evidence type="ECO:0000313" key="1">
    <source>
        <dbReference type="EMBL" id="CRK89310.1"/>
    </source>
</evidence>
<dbReference type="AlphaFoldDB" id="A0A1J1HS59"/>
<name>A0A1J1HS59_9DIPT</name>
<protein>
    <submittedName>
        <fullName evidence="1">CLUMA_CG003069, isoform A</fullName>
    </submittedName>
</protein>
<gene>
    <name evidence="1" type="ORF">CLUMA_CG003069</name>
</gene>
<reference evidence="1 2" key="1">
    <citation type="submission" date="2015-04" db="EMBL/GenBank/DDBJ databases">
        <authorList>
            <person name="Syromyatnikov M.Y."/>
            <person name="Popov V.N."/>
        </authorList>
    </citation>
    <scope>NUCLEOTIDE SEQUENCE [LARGE SCALE GENOMIC DNA]</scope>
</reference>
<evidence type="ECO:0000313" key="2">
    <source>
        <dbReference type="Proteomes" id="UP000183832"/>
    </source>
</evidence>
<dbReference type="Proteomes" id="UP000183832">
    <property type="component" value="Unassembled WGS sequence"/>
</dbReference>
<sequence>MKEREKFPVPSTLRANPKAQDWKIVISYEEHNARIMTRIFLCNLKLMLKKAAKNEQKRINEENKFLDGREEKVVDMTFKEKKFFKTKE</sequence>
<keyword evidence="2" id="KW-1185">Reference proteome</keyword>
<proteinExistence type="predicted"/>